<evidence type="ECO:0000256" key="5">
    <source>
        <dbReference type="ARBA" id="ARBA00022989"/>
    </source>
</evidence>
<dbReference type="PROSITE" id="PS50850">
    <property type="entry name" value="MFS"/>
    <property type="match status" value="1"/>
</dbReference>
<evidence type="ECO:0000259" key="9">
    <source>
        <dbReference type="PROSITE" id="PS50850"/>
    </source>
</evidence>
<feature type="transmembrane region" description="Helical" evidence="8">
    <location>
        <begin position="276"/>
        <end position="296"/>
    </location>
</feature>
<dbReference type="EMBL" id="CP119934">
    <property type="protein sequence ID" value="WFD01888.1"/>
    <property type="molecule type" value="Genomic_DNA"/>
</dbReference>
<sequence length="585" mass="61242">MSGAHNERTPLLGNEAPGRTAAAEDEDVAAHESAFNAIQDAEHGVDPNASAFAPPPDRSQVDATPGEAVSEAEHGRPLGMLLLVMGAMWIGTFLAALDGTIVATILGTVGSEFGVSKTVGWLGTSYLLTQTAFQPLYGRLSDIFGRKPATLFASSVFLVGSFLCGISRTFVQLCVARAIAGIGGGGLTSMATIVTSDLVSLKARGTWQGLGNLVFATGAAIGGPLGGALADGGIGWRWAFLLQVPLCVVHFGMVSWKINIPAGPGSVTEKLRRVDVWGALSLVSSVACMLVGLNLGGNELPWAHPVVVGSLLVGALLAGVFVYVEKYVAREPLMPMAVLFRRTPGFVSLACWFISISQFGIMFNVPLYFTAIAGTTAADAGLHLIPNAVTASACSLGSGLIMGRTGRYRTMMLSAGALAVLGPLGMCCWDPARTSELGYWLTMPWGGAAFGSILTITLVALIASVDPRDMAPATGVTYLFRAVGSVLGISLSNALLQNGLKSSLRTHGVPAEIAEQVRTNVGFLQQLTGVLRERAVQSYQDAMHGVFIWIAATGFCAFACLFFIEEKPLPGRQPAARPPRDNAED</sequence>
<dbReference type="GO" id="GO:0000329">
    <property type="term" value="C:fungal-type vacuole membrane"/>
    <property type="evidence" value="ECO:0007669"/>
    <property type="project" value="TreeGrafter"/>
</dbReference>
<evidence type="ECO:0000256" key="6">
    <source>
        <dbReference type="ARBA" id="ARBA00023136"/>
    </source>
</evidence>
<dbReference type="GO" id="GO:0015174">
    <property type="term" value="F:basic amino acid transmembrane transporter activity"/>
    <property type="evidence" value="ECO:0007669"/>
    <property type="project" value="TreeGrafter"/>
</dbReference>
<keyword evidence="6 8" id="KW-0472">Membrane</keyword>
<keyword evidence="4 8" id="KW-0812">Transmembrane</keyword>
<dbReference type="FunFam" id="1.20.1720.10:FF:000013">
    <property type="entry name" value="Related to multidrug resistance proteins"/>
    <property type="match status" value="1"/>
</dbReference>
<evidence type="ECO:0000256" key="8">
    <source>
        <dbReference type="SAM" id="Phobius"/>
    </source>
</evidence>
<dbReference type="GO" id="GO:0012505">
    <property type="term" value="C:endomembrane system"/>
    <property type="evidence" value="ECO:0007669"/>
    <property type="project" value="UniProtKB-SubCell"/>
</dbReference>
<feature type="region of interest" description="Disordered" evidence="7">
    <location>
        <begin position="1"/>
        <end position="71"/>
    </location>
</feature>
<keyword evidence="3" id="KW-0813">Transport</keyword>
<evidence type="ECO:0000256" key="3">
    <source>
        <dbReference type="ARBA" id="ARBA00022448"/>
    </source>
</evidence>
<dbReference type="PANTHER" id="PTHR23501">
    <property type="entry name" value="MAJOR FACILITATOR SUPERFAMILY"/>
    <property type="match status" value="1"/>
</dbReference>
<feature type="domain" description="Major facilitator superfamily (MFS) profile" evidence="9">
    <location>
        <begin position="84"/>
        <end position="569"/>
    </location>
</feature>
<evidence type="ECO:0000256" key="7">
    <source>
        <dbReference type="SAM" id="MobiDB-lite"/>
    </source>
</evidence>
<evidence type="ECO:0000313" key="11">
    <source>
        <dbReference type="Proteomes" id="UP001214603"/>
    </source>
</evidence>
<evidence type="ECO:0000256" key="2">
    <source>
        <dbReference type="ARBA" id="ARBA00008335"/>
    </source>
</evidence>
<feature type="transmembrane region" description="Helical" evidence="8">
    <location>
        <begin position="546"/>
        <end position="564"/>
    </location>
</feature>
<dbReference type="Gene3D" id="1.20.1720.10">
    <property type="entry name" value="Multidrug resistance protein D"/>
    <property type="match status" value="1"/>
</dbReference>
<dbReference type="Pfam" id="PF07690">
    <property type="entry name" value="MFS_1"/>
    <property type="match status" value="1"/>
</dbReference>
<reference evidence="10" key="1">
    <citation type="submission" date="2023-03" db="EMBL/GenBank/DDBJ databases">
        <title>Mating type loci evolution in Malassezia.</title>
        <authorList>
            <person name="Coelho M.A."/>
        </authorList>
    </citation>
    <scope>NUCLEOTIDE SEQUENCE</scope>
    <source>
        <strain evidence="10">CBS 7876</strain>
    </source>
</reference>
<feature type="transmembrane region" description="Helical" evidence="8">
    <location>
        <begin position="236"/>
        <end position="256"/>
    </location>
</feature>
<feature type="transmembrane region" description="Helical" evidence="8">
    <location>
        <begin position="149"/>
        <end position="170"/>
    </location>
</feature>
<dbReference type="PANTHER" id="PTHR23501:SF191">
    <property type="entry name" value="VACUOLAR BASIC AMINO ACID TRANSPORTER 4"/>
    <property type="match status" value="1"/>
</dbReference>
<dbReference type="SUPFAM" id="SSF103473">
    <property type="entry name" value="MFS general substrate transporter"/>
    <property type="match status" value="1"/>
</dbReference>
<feature type="transmembrane region" description="Helical" evidence="8">
    <location>
        <begin position="176"/>
        <end position="198"/>
    </location>
</feature>
<protein>
    <recommendedName>
        <fullName evidence="9">Major facilitator superfamily (MFS) profile domain-containing protein</fullName>
    </recommendedName>
</protein>
<dbReference type="AlphaFoldDB" id="A0AAF0E2C1"/>
<comment type="subcellular location">
    <subcellularLocation>
        <location evidence="1">Endomembrane system</location>
        <topology evidence="1">Multi-pass membrane protein</topology>
    </subcellularLocation>
</comment>
<evidence type="ECO:0000313" key="10">
    <source>
        <dbReference type="EMBL" id="WFD01888.1"/>
    </source>
</evidence>
<dbReference type="Gene3D" id="1.20.1250.20">
    <property type="entry name" value="MFS general substrate transporter like domains"/>
    <property type="match status" value="1"/>
</dbReference>
<feature type="transmembrane region" description="Helical" evidence="8">
    <location>
        <begin position="381"/>
        <end position="401"/>
    </location>
</feature>
<feature type="transmembrane region" description="Helical" evidence="8">
    <location>
        <begin position="302"/>
        <end position="324"/>
    </location>
</feature>
<proteinExistence type="inferred from homology"/>
<dbReference type="InterPro" id="IPR020846">
    <property type="entry name" value="MFS_dom"/>
</dbReference>
<accession>A0AAF0E2C1</accession>
<dbReference type="GO" id="GO:0005886">
    <property type="term" value="C:plasma membrane"/>
    <property type="evidence" value="ECO:0007669"/>
    <property type="project" value="TreeGrafter"/>
</dbReference>
<evidence type="ECO:0000256" key="1">
    <source>
        <dbReference type="ARBA" id="ARBA00004127"/>
    </source>
</evidence>
<organism evidence="10 11">
    <name type="scientific">Malassezia obtusa</name>
    <dbReference type="NCBI Taxonomy" id="76774"/>
    <lineage>
        <taxon>Eukaryota</taxon>
        <taxon>Fungi</taxon>
        <taxon>Dikarya</taxon>
        <taxon>Basidiomycota</taxon>
        <taxon>Ustilaginomycotina</taxon>
        <taxon>Malasseziomycetes</taxon>
        <taxon>Malasseziales</taxon>
        <taxon>Malasseziaceae</taxon>
        <taxon>Malassezia</taxon>
    </lineage>
</organism>
<name>A0AAF0E2C1_9BASI</name>
<evidence type="ECO:0000256" key="4">
    <source>
        <dbReference type="ARBA" id="ARBA00022692"/>
    </source>
</evidence>
<gene>
    <name evidence="10" type="ORF">MOBT1_000568</name>
</gene>
<comment type="similarity">
    <text evidence="2">Belongs to the major facilitator superfamily.</text>
</comment>
<keyword evidence="11" id="KW-1185">Reference proteome</keyword>
<feature type="transmembrane region" description="Helical" evidence="8">
    <location>
        <begin position="478"/>
        <end position="496"/>
    </location>
</feature>
<dbReference type="InterPro" id="IPR011701">
    <property type="entry name" value="MFS"/>
</dbReference>
<feature type="transmembrane region" description="Helical" evidence="8">
    <location>
        <begin position="413"/>
        <end position="432"/>
    </location>
</feature>
<dbReference type="Proteomes" id="UP001214603">
    <property type="component" value="Chromosome 1"/>
</dbReference>
<feature type="transmembrane region" description="Helical" evidence="8">
    <location>
        <begin position="80"/>
        <end position="106"/>
    </location>
</feature>
<keyword evidence="5 8" id="KW-1133">Transmembrane helix</keyword>
<dbReference type="InterPro" id="IPR036259">
    <property type="entry name" value="MFS_trans_sf"/>
</dbReference>
<feature type="transmembrane region" description="Helical" evidence="8">
    <location>
        <begin position="444"/>
        <end position="466"/>
    </location>
</feature>
<feature type="transmembrane region" description="Helical" evidence="8">
    <location>
        <begin position="345"/>
        <end position="369"/>
    </location>
</feature>